<protein>
    <recommendedName>
        <fullName evidence="4">Sulfate transporter</fullName>
    </recommendedName>
</protein>
<comment type="caution">
    <text evidence="2">The sequence shown here is derived from an EMBL/GenBank/DDBJ whole genome shotgun (WGS) entry which is preliminary data.</text>
</comment>
<feature type="transmembrane region" description="Helical" evidence="1">
    <location>
        <begin position="230"/>
        <end position="250"/>
    </location>
</feature>
<dbReference type="InterPro" id="IPR031563">
    <property type="entry name" value="MOT1/MOT2"/>
</dbReference>
<dbReference type="PANTHER" id="PTHR31970">
    <property type="match status" value="1"/>
</dbReference>
<evidence type="ECO:0008006" key="4">
    <source>
        <dbReference type="Google" id="ProtNLM"/>
    </source>
</evidence>
<keyword evidence="1" id="KW-0472">Membrane</keyword>
<name>A0A8K0H7K1_9ROSA</name>
<evidence type="ECO:0000313" key="3">
    <source>
        <dbReference type="Proteomes" id="UP000796880"/>
    </source>
</evidence>
<dbReference type="Pfam" id="PF16983">
    <property type="entry name" value="MFS_MOT1"/>
    <property type="match status" value="2"/>
</dbReference>
<dbReference type="AlphaFoldDB" id="A0A8K0H7K1"/>
<dbReference type="EMBL" id="VOIH02000005">
    <property type="protein sequence ID" value="KAF3447221.1"/>
    <property type="molecule type" value="Genomic_DNA"/>
</dbReference>
<dbReference type="Proteomes" id="UP000796880">
    <property type="component" value="Unassembled WGS sequence"/>
</dbReference>
<feature type="transmembrane region" description="Helical" evidence="1">
    <location>
        <begin position="256"/>
        <end position="277"/>
    </location>
</feature>
<dbReference type="OrthoDB" id="5402974at2759"/>
<dbReference type="GO" id="GO:0015098">
    <property type="term" value="F:molybdate ion transmembrane transporter activity"/>
    <property type="evidence" value="ECO:0007669"/>
    <property type="project" value="InterPro"/>
</dbReference>
<sequence>MPIQPMKSIVAVALSNGSNFGVLEIMAAGICTGGIMLVLGVTGLMQMVYKLVPSSIVSGVQLAQGLLTAVKYAEELQDFSKSKDDDQDRLWLGLDGLVLAISCACFVILVDGVGHDHHKEHDDQLSEKAREITLIITQITLTKLGKHAWKEGFIKGTIPQLPLSIMNSVIAVCKLSSDLFPGKDFSATLLSVTMGSMNVVGSWFGAMPCCHGAGGLAGHYKFGGRSGGGFVGLLGAVNLALGLVLGSSLVKVLVQFPVGFLGVMLMFAGIEMAIHGFQEHKFHGRLLCDAHLHCGFASGFRLGGRFCLWDCCTFAS</sequence>
<dbReference type="PANTHER" id="PTHR31970:SF0">
    <property type="entry name" value="MOLYBDATE TRANSPORTER 1"/>
    <property type="match status" value="1"/>
</dbReference>
<accession>A0A8K0H7K1</accession>
<reference evidence="2" key="1">
    <citation type="submission" date="2020-03" db="EMBL/GenBank/DDBJ databases">
        <title>A high-quality chromosome-level genome assembly of a woody plant with both climbing and erect habits, Rhamnella rubrinervis.</title>
        <authorList>
            <person name="Lu Z."/>
            <person name="Yang Y."/>
            <person name="Zhu X."/>
            <person name="Sun Y."/>
        </authorList>
    </citation>
    <scope>NUCLEOTIDE SEQUENCE</scope>
    <source>
        <strain evidence="2">BYM</strain>
        <tissue evidence="2">Leaf</tissue>
    </source>
</reference>
<keyword evidence="1" id="KW-0812">Transmembrane</keyword>
<evidence type="ECO:0000256" key="1">
    <source>
        <dbReference type="SAM" id="Phobius"/>
    </source>
</evidence>
<keyword evidence="3" id="KW-1185">Reference proteome</keyword>
<organism evidence="2 3">
    <name type="scientific">Rhamnella rubrinervis</name>
    <dbReference type="NCBI Taxonomy" id="2594499"/>
    <lineage>
        <taxon>Eukaryota</taxon>
        <taxon>Viridiplantae</taxon>
        <taxon>Streptophyta</taxon>
        <taxon>Embryophyta</taxon>
        <taxon>Tracheophyta</taxon>
        <taxon>Spermatophyta</taxon>
        <taxon>Magnoliopsida</taxon>
        <taxon>eudicotyledons</taxon>
        <taxon>Gunneridae</taxon>
        <taxon>Pentapetalae</taxon>
        <taxon>rosids</taxon>
        <taxon>fabids</taxon>
        <taxon>Rosales</taxon>
        <taxon>Rhamnaceae</taxon>
        <taxon>rhamnoid group</taxon>
        <taxon>Rhamneae</taxon>
        <taxon>Rhamnella</taxon>
    </lineage>
</organism>
<keyword evidence="1" id="KW-1133">Transmembrane helix</keyword>
<feature type="transmembrane region" description="Helical" evidence="1">
    <location>
        <begin position="20"/>
        <end position="39"/>
    </location>
</feature>
<feature type="transmembrane region" description="Helical" evidence="1">
    <location>
        <begin position="90"/>
        <end position="110"/>
    </location>
</feature>
<proteinExistence type="predicted"/>
<evidence type="ECO:0000313" key="2">
    <source>
        <dbReference type="EMBL" id="KAF3447221.1"/>
    </source>
</evidence>
<gene>
    <name evidence="2" type="ORF">FNV43_RR12401</name>
</gene>